<feature type="binding site" evidence="5">
    <location>
        <position position="362"/>
    </location>
    <ligand>
        <name>Zn(2+)</name>
        <dbReference type="ChEBI" id="CHEBI:29105"/>
        <label>1</label>
    </ligand>
</feature>
<sequence length="484" mass="55116">MVKGVMCSLVEIERFLNEKGAGEDVLKAMCHLKDVVHDYQMKNFGSQVVPVQSIKPYSKASDIPAKLPFKAFMEALLCACKPSEAGIRDDEEVQGTTMPFGDLKHQDGVDAQQSSWAKKGWTIGDSQRNEVIDYGSDEQFQCRLKQVGRNWNLDIVALSNFKMCVQNGPIVTFGNALLAPIGERIHPDFNKESQPILNMIQDVYLPNPYHNALHGACVAHMAVVIMRALRLSEYMTPVEEFAYIIASLGHDAGHPGKTNAFLRSTQNPLALIYNDTSILENYHASLICHILRSQESFFGFFSQQEWENVRKRVIQLVLATDMMSHFTHVNNVKERRTNGSLDYKNNIEDLWLIMVLCIKAADIGHNFLPWCDHIPWTRALFEEFHIQGDEERLLSMPLLLFFDRTRSADIPDSQLGFFQGFTMPLVEELISVCPNGEYISRYVIKNAYDNLENWKKHSKRTLDEIAHDLEESKEIIEVEDALAD</sequence>
<dbReference type="AlphaFoldDB" id="A0AAD8LJI6"/>
<feature type="binding site" evidence="5">
    <location>
        <position position="251"/>
    </location>
    <ligand>
        <name>Zn(2+)</name>
        <dbReference type="ChEBI" id="CHEBI:29105"/>
        <label>2</label>
    </ligand>
</feature>
<evidence type="ECO:0000256" key="5">
    <source>
        <dbReference type="PIRSR" id="PIRSR623088-3"/>
    </source>
</evidence>
<dbReference type="PROSITE" id="PS51845">
    <property type="entry name" value="PDEASE_I_2"/>
    <property type="match status" value="1"/>
</dbReference>
<name>A0AAD8LJI6_BABGI</name>
<dbReference type="Pfam" id="PF00233">
    <property type="entry name" value="PDEase_I"/>
    <property type="match status" value="1"/>
</dbReference>
<dbReference type="GO" id="GO:0046872">
    <property type="term" value="F:metal ion binding"/>
    <property type="evidence" value="ECO:0007669"/>
    <property type="project" value="UniProtKB-KW"/>
</dbReference>
<feature type="binding site" evidence="5">
    <location>
        <position position="251"/>
    </location>
    <ligand>
        <name>Zn(2+)</name>
        <dbReference type="ChEBI" id="CHEBI:29105"/>
        <label>1</label>
    </ligand>
</feature>
<dbReference type="Gene3D" id="1.10.1300.10">
    <property type="entry name" value="3'5'-cyclic nucleotide phosphodiesterase, catalytic domain"/>
    <property type="match status" value="1"/>
</dbReference>
<accession>A0AAD8LJI6</accession>
<dbReference type="InterPro" id="IPR036971">
    <property type="entry name" value="PDEase_catalytic_dom_sf"/>
</dbReference>
<comment type="caution">
    <text evidence="7">The sequence shown here is derived from an EMBL/GenBank/DDBJ whole genome shotgun (WGS) entry which is preliminary data.</text>
</comment>
<keyword evidence="1 5" id="KW-0479">Metal-binding</keyword>
<feature type="binding site" evidence="4">
    <location>
        <position position="362"/>
    </location>
    <ligand>
        <name>AMP</name>
        <dbReference type="ChEBI" id="CHEBI:456215"/>
    </ligand>
</feature>
<evidence type="ECO:0000313" key="7">
    <source>
        <dbReference type="EMBL" id="KAK1443399.1"/>
    </source>
</evidence>
<evidence type="ECO:0000256" key="3">
    <source>
        <dbReference type="PIRSR" id="PIRSR623088-1"/>
    </source>
</evidence>
<evidence type="ECO:0000256" key="4">
    <source>
        <dbReference type="PIRSR" id="PIRSR623088-2"/>
    </source>
</evidence>
<feature type="domain" description="PDEase" evidence="6">
    <location>
        <begin position="130"/>
        <end position="461"/>
    </location>
</feature>
<gene>
    <name evidence="7" type="ORF">BgAZ_202750</name>
</gene>
<feature type="active site" description="Proton donor" evidence="3">
    <location>
        <position position="210"/>
    </location>
</feature>
<feature type="binding site" evidence="5">
    <location>
        <position position="214"/>
    </location>
    <ligand>
        <name>Zn(2+)</name>
        <dbReference type="ChEBI" id="CHEBI:29105"/>
        <label>1</label>
    </ligand>
</feature>
<dbReference type="CDD" id="cd00077">
    <property type="entry name" value="HDc"/>
    <property type="match status" value="1"/>
</dbReference>
<reference evidence="7" key="1">
    <citation type="submission" date="2023-08" db="EMBL/GenBank/DDBJ databases">
        <title>Draft sequence of the Babesia gibsoni genome.</title>
        <authorList>
            <person name="Yamagishi J.Y."/>
            <person name="Xuan X.X."/>
        </authorList>
    </citation>
    <scope>NUCLEOTIDE SEQUENCE</scope>
    <source>
        <strain evidence="7">Azabu</strain>
    </source>
</reference>
<dbReference type="PANTHER" id="PTHR11347">
    <property type="entry name" value="CYCLIC NUCLEOTIDE PHOSPHODIESTERASE"/>
    <property type="match status" value="1"/>
</dbReference>
<organism evidence="7 8">
    <name type="scientific">Babesia gibsoni</name>
    <dbReference type="NCBI Taxonomy" id="33632"/>
    <lineage>
        <taxon>Eukaryota</taxon>
        <taxon>Sar</taxon>
        <taxon>Alveolata</taxon>
        <taxon>Apicomplexa</taxon>
        <taxon>Aconoidasida</taxon>
        <taxon>Piroplasmida</taxon>
        <taxon>Babesiidae</taxon>
        <taxon>Babesia</taxon>
    </lineage>
</organism>
<dbReference type="InterPro" id="IPR003607">
    <property type="entry name" value="HD/PDEase_dom"/>
</dbReference>
<evidence type="ECO:0000259" key="6">
    <source>
        <dbReference type="PROSITE" id="PS51845"/>
    </source>
</evidence>
<evidence type="ECO:0000256" key="1">
    <source>
        <dbReference type="ARBA" id="ARBA00022723"/>
    </source>
</evidence>
<feature type="binding site" evidence="4">
    <location>
        <begin position="210"/>
        <end position="214"/>
    </location>
    <ligand>
        <name>AMP</name>
        <dbReference type="ChEBI" id="CHEBI:456215"/>
    </ligand>
</feature>
<dbReference type="GO" id="GO:0007165">
    <property type="term" value="P:signal transduction"/>
    <property type="evidence" value="ECO:0007669"/>
    <property type="project" value="InterPro"/>
</dbReference>
<keyword evidence="8" id="KW-1185">Reference proteome</keyword>
<dbReference type="GO" id="GO:0004114">
    <property type="term" value="F:3',5'-cyclic-nucleotide phosphodiesterase activity"/>
    <property type="evidence" value="ECO:0007669"/>
    <property type="project" value="InterPro"/>
</dbReference>
<proteinExistence type="predicted"/>
<feature type="binding site" evidence="5">
    <location>
        <position position="250"/>
    </location>
    <ligand>
        <name>Zn(2+)</name>
        <dbReference type="ChEBI" id="CHEBI:29105"/>
        <label>1</label>
    </ligand>
</feature>
<feature type="binding site" evidence="4">
    <location>
        <position position="414"/>
    </location>
    <ligand>
        <name>AMP</name>
        <dbReference type="ChEBI" id="CHEBI:456215"/>
    </ligand>
</feature>
<evidence type="ECO:0000313" key="8">
    <source>
        <dbReference type="Proteomes" id="UP001230268"/>
    </source>
</evidence>
<dbReference type="PRINTS" id="PR00387">
    <property type="entry name" value="PDIESTERASE1"/>
</dbReference>
<evidence type="ECO:0000256" key="2">
    <source>
        <dbReference type="ARBA" id="ARBA00022801"/>
    </source>
</evidence>
<dbReference type="EMBL" id="JAVEPI010000002">
    <property type="protein sequence ID" value="KAK1443399.1"/>
    <property type="molecule type" value="Genomic_DNA"/>
</dbReference>
<protein>
    <submittedName>
        <fullName evidence="7">3'5'-cyclic nucleotide phosphodiesterase</fullName>
    </submittedName>
</protein>
<feature type="binding site" evidence="4">
    <location>
        <position position="251"/>
    </location>
    <ligand>
        <name>AMP</name>
        <dbReference type="ChEBI" id="CHEBI:456215"/>
    </ligand>
</feature>
<dbReference type="Proteomes" id="UP001230268">
    <property type="component" value="Unassembled WGS sequence"/>
</dbReference>
<keyword evidence="2" id="KW-0378">Hydrolase</keyword>
<dbReference type="InterPro" id="IPR023088">
    <property type="entry name" value="PDEase"/>
</dbReference>
<dbReference type="SUPFAM" id="SSF109604">
    <property type="entry name" value="HD-domain/PDEase-like"/>
    <property type="match status" value="1"/>
</dbReference>
<dbReference type="InterPro" id="IPR002073">
    <property type="entry name" value="PDEase_catalytic_dom"/>
</dbReference>